<organism evidence="3">
    <name type="scientific">Oryza sativa subsp. japonica</name>
    <name type="common">Rice</name>
    <dbReference type="NCBI Taxonomy" id="39947"/>
    <lineage>
        <taxon>Eukaryota</taxon>
        <taxon>Viridiplantae</taxon>
        <taxon>Streptophyta</taxon>
        <taxon>Embryophyta</taxon>
        <taxon>Tracheophyta</taxon>
        <taxon>Spermatophyta</taxon>
        <taxon>Magnoliopsida</taxon>
        <taxon>Liliopsida</taxon>
        <taxon>Poales</taxon>
        <taxon>Poaceae</taxon>
        <taxon>BOP clade</taxon>
        <taxon>Oryzoideae</taxon>
        <taxon>Oryzeae</taxon>
        <taxon>Oryzinae</taxon>
        <taxon>Oryza</taxon>
        <taxon>Oryza sativa</taxon>
    </lineage>
</organism>
<feature type="domain" description="PTBP1-like RNA recognition motif 2" evidence="2">
    <location>
        <begin position="3"/>
        <end position="42"/>
    </location>
</feature>
<dbReference type="EMBL" id="CM000138">
    <property type="protein sequence ID" value="EEE54339.1"/>
    <property type="molecule type" value="Genomic_DNA"/>
</dbReference>
<evidence type="ECO:0000259" key="2">
    <source>
        <dbReference type="Pfam" id="PF11835"/>
    </source>
</evidence>
<sequence>MGTHVEASIPFQTRAAAEHAWKLNGRAIYDGCCWLNIQWAQPSSSTPAAATPLVGITKELIANVLELKAMLKESNASKEVEDGRTKQKVAAVDLAVMAPVAMPLTQMSPPADSLVEQEMATQQKTVEGTTRTLPAVVPSSQFPPSEAGFSNSKEQEAAPAWSSEAGGMAWHEGGSAFCVKVEHSDGACCAQPGYEAIAWQHDFLF</sequence>
<reference evidence="3" key="1">
    <citation type="journal article" date="2005" name="PLoS Biol.">
        <title>The genomes of Oryza sativa: a history of duplications.</title>
        <authorList>
            <person name="Yu J."/>
            <person name="Wang J."/>
            <person name="Lin W."/>
            <person name="Li S."/>
            <person name="Li H."/>
            <person name="Zhou J."/>
            <person name="Ni P."/>
            <person name="Dong W."/>
            <person name="Hu S."/>
            <person name="Zeng C."/>
            <person name="Zhang J."/>
            <person name="Zhang Y."/>
            <person name="Li R."/>
            <person name="Xu Z."/>
            <person name="Li S."/>
            <person name="Li X."/>
            <person name="Zheng H."/>
            <person name="Cong L."/>
            <person name="Lin L."/>
            <person name="Yin J."/>
            <person name="Geng J."/>
            <person name="Li G."/>
            <person name="Shi J."/>
            <person name="Liu J."/>
            <person name="Lv H."/>
            <person name="Li J."/>
            <person name="Wang J."/>
            <person name="Deng Y."/>
            <person name="Ran L."/>
            <person name="Shi X."/>
            <person name="Wang X."/>
            <person name="Wu Q."/>
            <person name="Li C."/>
            <person name="Ren X."/>
            <person name="Wang J."/>
            <person name="Wang X."/>
            <person name="Li D."/>
            <person name="Liu D."/>
            <person name="Zhang X."/>
            <person name="Ji Z."/>
            <person name="Zhao W."/>
            <person name="Sun Y."/>
            <person name="Zhang Z."/>
            <person name="Bao J."/>
            <person name="Han Y."/>
            <person name="Dong L."/>
            <person name="Ji J."/>
            <person name="Chen P."/>
            <person name="Wu S."/>
            <person name="Liu J."/>
            <person name="Xiao Y."/>
            <person name="Bu D."/>
            <person name="Tan J."/>
            <person name="Yang L."/>
            <person name="Ye C."/>
            <person name="Zhang J."/>
            <person name="Xu J."/>
            <person name="Zhou Y."/>
            <person name="Yu Y."/>
            <person name="Zhang B."/>
            <person name="Zhuang S."/>
            <person name="Wei H."/>
            <person name="Liu B."/>
            <person name="Lei M."/>
            <person name="Yu H."/>
            <person name="Li Y."/>
            <person name="Xu H."/>
            <person name="Wei S."/>
            <person name="He X."/>
            <person name="Fang L."/>
            <person name="Zhang Z."/>
            <person name="Zhang Y."/>
            <person name="Huang X."/>
            <person name="Su Z."/>
            <person name="Tong W."/>
            <person name="Li J."/>
            <person name="Tong Z."/>
            <person name="Li S."/>
            <person name="Ye J."/>
            <person name="Wang L."/>
            <person name="Fang L."/>
            <person name="Lei T."/>
            <person name="Chen C."/>
            <person name="Chen H."/>
            <person name="Xu Z."/>
            <person name="Li H."/>
            <person name="Huang H."/>
            <person name="Zhang F."/>
            <person name="Xu H."/>
            <person name="Li N."/>
            <person name="Zhao C."/>
            <person name="Li S."/>
            <person name="Dong L."/>
            <person name="Huang Y."/>
            <person name="Li L."/>
            <person name="Xi Y."/>
            <person name="Qi Q."/>
            <person name="Li W."/>
            <person name="Zhang B."/>
            <person name="Hu W."/>
            <person name="Zhang Y."/>
            <person name="Tian X."/>
            <person name="Jiao Y."/>
            <person name="Liang X."/>
            <person name="Jin J."/>
            <person name="Gao L."/>
            <person name="Zheng W."/>
            <person name="Hao B."/>
            <person name="Liu S."/>
            <person name="Wang W."/>
            <person name="Yuan L."/>
            <person name="Cao M."/>
            <person name="McDermott J."/>
            <person name="Samudrala R."/>
            <person name="Wang J."/>
            <person name="Wong G.K."/>
            <person name="Yang H."/>
        </authorList>
    </citation>
    <scope>NUCLEOTIDE SEQUENCE [LARGE SCALE GENOMIC DNA]</scope>
</reference>
<feature type="region of interest" description="Disordered" evidence="1">
    <location>
        <begin position="131"/>
        <end position="161"/>
    </location>
</feature>
<accession>B9EV89</accession>
<name>B9EV89_ORYSJ</name>
<protein>
    <recommendedName>
        <fullName evidence="2">PTBP1-like RNA recognition motif 2 domain-containing protein</fullName>
    </recommendedName>
</protein>
<dbReference type="AlphaFoldDB" id="B9EV89"/>
<evidence type="ECO:0000256" key="1">
    <source>
        <dbReference type="SAM" id="MobiDB-lite"/>
    </source>
</evidence>
<dbReference type="Proteomes" id="UP000007752">
    <property type="component" value="Chromosome 1"/>
</dbReference>
<dbReference type="Pfam" id="PF11835">
    <property type="entry name" value="RRM_8"/>
    <property type="match status" value="1"/>
</dbReference>
<reference evidence="3" key="2">
    <citation type="submission" date="2008-12" db="EMBL/GenBank/DDBJ databases">
        <title>Improved gene annotation of the rice (Oryza sativa) genomes.</title>
        <authorList>
            <person name="Wang J."/>
            <person name="Li R."/>
            <person name="Fan W."/>
            <person name="Huang Q."/>
            <person name="Zhang J."/>
            <person name="Zhou Y."/>
            <person name="Hu Y."/>
            <person name="Zi S."/>
            <person name="Li J."/>
            <person name="Ni P."/>
            <person name="Zheng H."/>
            <person name="Zhang Y."/>
            <person name="Zhao M."/>
            <person name="Hao Q."/>
            <person name="McDermott J."/>
            <person name="Samudrala R."/>
            <person name="Kristiansen K."/>
            <person name="Wong G.K.-S."/>
        </authorList>
    </citation>
    <scope>NUCLEOTIDE SEQUENCE</scope>
</reference>
<gene>
    <name evidence="3" type="ORF">OsJ_01315</name>
</gene>
<proteinExistence type="predicted"/>
<dbReference type="InterPro" id="IPR021790">
    <property type="entry name" value="PTBP1-like_RRM2"/>
</dbReference>
<feature type="compositionally biased region" description="Polar residues" evidence="1">
    <location>
        <begin position="131"/>
        <end position="152"/>
    </location>
</feature>
<evidence type="ECO:0000313" key="3">
    <source>
        <dbReference type="EMBL" id="EEE54339.1"/>
    </source>
</evidence>